<dbReference type="GO" id="GO:0006412">
    <property type="term" value="P:translation"/>
    <property type="evidence" value="ECO:0007669"/>
    <property type="project" value="InterPro"/>
</dbReference>
<dbReference type="GO" id="GO:0003735">
    <property type="term" value="F:structural constituent of ribosome"/>
    <property type="evidence" value="ECO:0007669"/>
    <property type="project" value="UniProtKB-UniRule"/>
</dbReference>
<proteinExistence type="predicted"/>
<dbReference type="InterPro" id="IPR000851">
    <property type="entry name" value="Ribosomal_uS5"/>
</dbReference>
<evidence type="ECO:0000313" key="4">
    <source>
        <dbReference type="EMBL" id="VFV31777.1"/>
    </source>
</evidence>
<gene>
    <name evidence="4" type="ORF">LYPA_23C000711</name>
</gene>
<keyword evidence="1 4" id="KW-0689">Ribosomal protein</keyword>
<evidence type="ECO:0000259" key="3">
    <source>
        <dbReference type="PROSITE" id="PS50881"/>
    </source>
</evidence>
<evidence type="ECO:0000256" key="2">
    <source>
        <dbReference type="SAM" id="MobiDB-lite"/>
    </source>
</evidence>
<dbReference type="Pfam" id="PF00333">
    <property type="entry name" value="Ribosomal_S5"/>
    <property type="match status" value="1"/>
</dbReference>
<organism evidence="4 5">
    <name type="scientific">Lynx pardinus</name>
    <name type="common">Iberian lynx</name>
    <name type="synonym">Felis pardina</name>
    <dbReference type="NCBI Taxonomy" id="191816"/>
    <lineage>
        <taxon>Eukaryota</taxon>
        <taxon>Metazoa</taxon>
        <taxon>Chordata</taxon>
        <taxon>Craniata</taxon>
        <taxon>Vertebrata</taxon>
        <taxon>Euteleostomi</taxon>
        <taxon>Mammalia</taxon>
        <taxon>Eutheria</taxon>
        <taxon>Laurasiatheria</taxon>
        <taxon>Carnivora</taxon>
        <taxon>Feliformia</taxon>
        <taxon>Felidae</taxon>
        <taxon>Felinae</taxon>
        <taxon>Lynx</taxon>
    </lineage>
</organism>
<evidence type="ECO:0000256" key="1">
    <source>
        <dbReference type="PROSITE-ProRule" id="PRU00268"/>
    </source>
</evidence>
<dbReference type="InterPro" id="IPR013810">
    <property type="entry name" value="Ribosomal_uS5_N"/>
</dbReference>
<keyword evidence="5" id="KW-1185">Reference proteome</keyword>
<dbReference type="PROSITE" id="PS50881">
    <property type="entry name" value="S5_DSRBD"/>
    <property type="match status" value="1"/>
</dbReference>
<accession>A0A485NGQ2</accession>
<protein>
    <submittedName>
        <fullName evidence="4">40s ribosomal protein</fullName>
    </submittedName>
</protein>
<dbReference type="GO" id="GO:0022627">
    <property type="term" value="C:cytosolic small ribosomal subunit"/>
    <property type="evidence" value="ECO:0007669"/>
    <property type="project" value="TreeGrafter"/>
</dbReference>
<dbReference type="AlphaFoldDB" id="A0A485NGQ2"/>
<feature type="domain" description="S5 DRBM" evidence="3">
    <location>
        <begin position="82"/>
        <end position="148"/>
    </location>
</feature>
<dbReference type="Gene3D" id="3.30.160.20">
    <property type="match status" value="1"/>
</dbReference>
<evidence type="ECO:0000313" key="5">
    <source>
        <dbReference type="Proteomes" id="UP000386466"/>
    </source>
</evidence>
<name>A0A485NGQ2_LYNPA</name>
<dbReference type="PANTHER" id="PTHR13718">
    <property type="entry name" value="RIBOSOMAL S SUBUNIT"/>
    <property type="match status" value="1"/>
</dbReference>
<dbReference type="GO" id="GO:0003723">
    <property type="term" value="F:RNA binding"/>
    <property type="evidence" value="ECO:0007669"/>
    <property type="project" value="InterPro"/>
</dbReference>
<feature type="region of interest" description="Disordered" evidence="2">
    <location>
        <begin position="25"/>
        <end position="65"/>
    </location>
</feature>
<feature type="non-terminal residue" evidence="4">
    <location>
        <position position="153"/>
    </location>
</feature>
<dbReference type="Proteomes" id="UP000386466">
    <property type="component" value="Unassembled WGS sequence"/>
</dbReference>
<dbReference type="EMBL" id="CAAGRJ010016034">
    <property type="protein sequence ID" value="VFV31777.1"/>
    <property type="molecule type" value="Genomic_DNA"/>
</dbReference>
<reference evidence="4 5" key="1">
    <citation type="submission" date="2019-01" db="EMBL/GenBank/DDBJ databases">
        <authorList>
            <person name="Alioto T."/>
            <person name="Alioto T."/>
        </authorList>
    </citation>
    <scope>NUCLEOTIDE SEQUENCE [LARGE SCALE GENOMIC DNA]</scope>
</reference>
<dbReference type="SUPFAM" id="SSF54768">
    <property type="entry name" value="dsRNA-binding domain-like"/>
    <property type="match status" value="1"/>
</dbReference>
<dbReference type="PANTHER" id="PTHR13718:SF93">
    <property type="entry name" value="SMALL RIBOSOMAL SUBUNIT PROTEIN US5"/>
    <property type="match status" value="1"/>
</dbReference>
<dbReference type="FunFam" id="3.30.160.20:FF:000133">
    <property type="entry name" value="40S ribosomal protein S2"/>
    <property type="match status" value="1"/>
</dbReference>
<sequence>MLVLQELPRGFGGSIWGCGHAHGDGCGQGQGHTAHRGKAGGQEGDPRHQAGPPDQGREDQVPGGDLLFSLPIRESEIIDLSLKDEVSEITPVQKQTQAGHRTRFRALVAIRDDHGYVGYVGLGVKCSKEVATAVRGAITLTKLPTVQYGEATG</sequence>
<keyword evidence="1" id="KW-0687">Ribonucleoprotein</keyword>